<feature type="domain" description="Reverse transcriptase" evidence="1">
    <location>
        <begin position="1"/>
        <end position="159"/>
    </location>
</feature>
<dbReference type="SUPFAM" id="SSF56672">
    <property type="entry name" value="DNA/RNA polymerases"/>
    <property type="match status" value="1"/>
</dbReference>
<keyword evidence="3" id="KW-1185">Reference proteome</keyword>
<dbReference type="EMBL" id="KZ502938">
    <property type="protein sequence ID" value="PKU70297.1"/>
    <property type="molecule type" value="Genomic_DNA"/>
</dbReference>
<dbReference type="InterPro" id="IPR043128">
    <property type="entry name" value="Rev_trsase/Diguanyl_cyclase"/>
</dbReference>
<dbReference type="Pfam" id="PF13966">
    <property type="entry name" value="zf-RVT"/>
    <property type="match status" value="1"/>
</dbReference>
<dbReference type="PANTHER" id="PTHR33116:SF76">
    <property type="entry name" value="DUF4283 DOMAIN-CONTAINING PROTEIN"/>
    <property type="match status" value="1"/>
</dbReference>
<dbReference type="Proteomes" id="UP000233837">
    <property type="component" value="Unassembled WGS sequence"/>
</dbReference>
<dbReference type="AlphaFoldDB" id="A0A2I0W3Q8"/>
<dbReference type="STRING" id="906689.A0A2I0W3Q8"/>
<dbReference type="Gene3D" id="3.30.70.270">
    <property type="match status" value="1"/>
</dbReference>
<reference evidence="2 3" key="2">
    <citation type="journal article" date="2017" name="Nature">
        <title>The Apostasia genome and the evolution of orchids.</title>
        <authorList>
            <person name="Zhang G.Q."/>
            <person name="Liu K.W."/>
            <person name="Li Z."/>
            <person name="Lohaus R."/>
            <person name="Hsiao Y.Y."/>
            <person name="Niu S.C."/>
            <person name="Wang J.Y."/>
            <person name="Lin Y.C."/>
            <person name="Xu Q."/>
            <person name="Chen L.J."/>
            <person name="Yoshida K."/>
            <person name="Fujiwara S."/>
            <person name="Wang Z.W."/>
            <person name="Zhang Y.Q."/>
            <person name="Mitsuda N."/>
            <person name="Wang M."/>
            <person name="Liu G.H."/>
            <person name="Pecoraro L."/>
            <person name="Huang H.X."/>
            <person name="Xiao X.J."/>
            <person name="Lin M."/>
            <person name="Wu X.Y."/>
            <person name="Wu W.L."/>
            <person name="Chen Y.Y."/>
            <person name="Chang S.B."/>
            <person name="Sakamoto S."/>
            <person name="Ohme-Takagi M."/>
            <person name="Yagi M."/>
            <person name="Zeng S.J."/>
            <person name="Shen C.Y."/>
            <person name="Yeh C.M."/>
            <person name="Luo Y.B."/>
            <person name="Tsai W.C."/>
            <person name="Van de Peer Y."/>
            <person name="Liu Z.J."/>
        </authorList>
    </citation>
    <scope>NUCLEOTIDE SEQUENCE [LARGE SCALE GENOMIC DNA]</scope>
    <source>
        <tissue evidence="2">The whole plant</tissue>
    </source>
</reference>
<dbReference type="PANTHER" id="PTHR33116">
    <property type="entry name" value="REVERSE TRANSCRIPTASE ZINC-BINDING DOMAIN-CONTAINING PROTEIN-RELATED-RELATED"/>
    <property type="match status" value="1"/>
</dbReference>
<accession>A0A2I0W3Q8</accession>
<dbReference type="InterPro" id="IPR026960">
    <property type="entry name" value="RVT-Znf"/>
</dbReference>
<dbReference type="InterPro" id="IPR043502">
    <property type="entry name" value="DNA/RNA_pol_sf"/>
</dbReference>
<sequence>MKAKGLPTIFISWIKSCISDVHFSVAINGSLEGYFNSTNGLRQGCPLSPYLFTIVMDGLSECFEEAKNNQLFSGISMGNSAITHLLYADDLLVFSKANLEEASCLKDILGRFAASSGLNINPSKSSILFSKNSHLCEDICEFLNIQQTLRPLKYLGIPIFVKKLSQVDFQPLIMKITKALEGWKAKMLSFGGRIQYLRYTIFNSIAYWIRGSILPKYCLKTLNKLCSRFLYGRDITVKKIQLVAWKDSCLPKAKGGLGLPSLDALSFNFSCSLIWRFLTTNCPLFSWWRWKYISLWSPISKLCSPFWKHLSLIAQQQKHCLQLRISPNCNFSLLWDHWCFGKSIMDIVDLNADCSWMVSINQEFTSFIMHNGRWHVPEDWPFNLKRLIDSVPIWNDVGCCLWRNSDIVSNKLFSKEFYAHLPNVSWHRFVWHKHSSIRFSSYGWLAIKNGLKTSDNLLKRGILVNPCCTFCQDGRDSHTHLFFECDFSFGILNFLIPQSQTLLLRPNLYQIFDFIEEISDTKEMLNFFCLLINTSIYFIWRARNDRIFGNNIECFTTVGRKIKKAVGAKLLNWKNGLNLKHLLC</sequence>
<dbReference type="InterPro" id="IPR000477">
    <property type="entry name" value="RT_dom"/>
</dbReference>
<gene>
    <name evidence="2" type="ORF">MA16_Dca007048</name>
</gene>
<organism evidence="2 3">
    <name type="scientific">Dendrobium catenatum</name>
    <dbReference type="NCBI Taxonomy" id="906689"/>
    <lineage>
        <taxon>Eukaryota</taxon>
        <taxon>Viridiplantae</taxon>
        <taxon>Streptophyta</taxon>
        <taxon>Embryophyta</taxon>
        <taxon>Tracheophyta</taxon>
        <taxon>Spermatophyta</taxon>
        <taxon>Magnoliopsida</taxon>
        <taxon>Liliopsida</taxon>
        <taxon>Asparagales</taxon>
        <taxon>Orchidaceae</taxon>
        <taxon>Epidendroideae</taxon>
        <taxon>Malaxideae</taxon>
        <taxon>Dendrobiinae</taxon>
        <taxon>Dendrobium</taxon>
    </lineage>
</organism>
<evidence type="ECO:0000313" key="2">
    <source>
        <dbReference type="EMBL" id="PKU70297.1"/>
    </source>
</evidence>
<reference evidence="2 3" key="1">
    <citation type="journal article" date="2016" name="Sci. Rep.">
        <title>The Dendrobium catenatum Lindl. genome sequence provides insights into polysaccharide synthase, floral development and adaptive evolution.</title>
        <authorList>
            <person name="Zhang G.Q."/>
            <person name="Xu Q."/>
            <person name="Bian C."/>
            <person name="Tsai W.C."/>
            <person name="Yeh C.M."/>
            <person name="Liu K.W."/>
            <person name="Yoshida K."/>
            <person name="Zhang L.S."/>
            <person name="Chang S.B."/>
            <person name="Chen F."/>
            <person name="Shi Y."/>
            <person name="Su Y.Y."/>
            <person name="Zhang Y.Q."/>
            <person name="Chen L.J."/>
            <person name="Yin Y."/>
            <person name="Lin M."/>
            <person name="Huang H."/>
            <person name="Deng H."/>
            <person name="Wang Z.W."/>
            <person name="Zhu S.L."/>
            <person name="Zhao X."/>
            <person name="Deng C."/>
            <person name="Niu S.C."/>
            <person name="Huang J."/>
            <person name="Wang M."/>
            <person name="Liu G.H."/>
            <person name="Yang H.J."/>
            <person name="Xiao X.J."/>
            <person name="Hsiao Y.Y."/>
            <person name="Wu W.L."/>
            <person name="Chen Y.Y."/>
            <person name="Mitsuda N."/>
            <person name="Ohme-Takagi M."/>
            <person name="Luo Y.B."/>
            <person name="Van de Peer Y."/>
            <person name="Liu Z.J."/>
        </authorList>
    </citation>
    <scope>NUCLEOTIDE SEQUENCE [LARGE SCALE GENOMIC DNA]</scope>
    <source>
        <tissue evidence="2">The whole plant</tissue>
    </source>
</reference>
<protein>
    <submittedName>
        <fullName evidence="2">Ribonuclease H protein</fullName>
    </submittedName>
</protein>
<dbReference type="PROSITE" id="PS50878">
    <property type="entry name" value="RT_POL"/>
    <property type="match status" value="1"/>
</dbReference>
<evidence type="ECO:0000313" key="3">
    <source>
        <dbReference type="Proteomes" id="UP000233837"/>
    </source>
</evidence>
<evidence type="ECO:0000259" key="1">
    <source>
        <dbReference type="PROSITE" id="PS50878"/>
    </source>
</evidence>
<name>A0A2I0W3Q8_9ASPA</name>
<dbReference type="Pfam" id="PF00078">
    <property type="entry name" value="RVT_1"/>
    <property type="match status" value="1"/>
</dbReference>
<proteinExistence type="predicted"/>